<protein>
    <submittedName>
        <fullName evidence="6">ABC transporter substrate-binding protein</fullName>
    </submittedName>
</protein>
<dbReference type="AlphaFoldDB" id="A0A838A9Z4"/>
<dbReference type="Proteomes" id="UP000582974">
    <property type="component" value="Unassembled WGS sequence"/>
</dbReference>
<name>A0A838A9Z4_9PSEU</name>
<feature type="signal peptide" evidence="4">
    <location>
        <begin position="1"/>
        <end position="22"/>
    </location>
</feature>
<feature type="region of interest" description="Disordered" evidence="3">
    <location>
        <begin position="35"/>
        <end position="106"/>
    </location>
</feature>
<comment type="similarity">
    <text evidence="1">Belongs to the leucine-binding protein family.</text>
</comment>
<dbReference type="PANTHER" id="PTHR47235">
    <property type="entry name" value="BLR6548 PROTEIN"/>
    <property type="match status" value="1"/>
</dbReference>
<accession>A0A838A9Z4</accession>
<proteinExistence type="inferred from homology"/>
<dbReference type="InterPro" id="IPR028081">
    <property type="entry name" value="Leu-bd"/>
</dbReference>
<comment type="caution">
    <text evidence="6">The sequence shown here is derived from an EMBL/GenBank/DDBJ whole genome shotgun (WGS) entry which is preliminary data.</text>
</comment>
<keyword evidence="2 4" id="KW-0732">Signal</keyword>
<sequence>MPSRRRTVVPAALFTAAALVLAACGTRLDHDTIERAASGPFPGAEQDADAGGMPDRARGDSGDPDATERQGDGDPDSTAGAGADGRDRGAGGSDGPARDRKGSAGGAPIVVGTVGTYSGPGGTAFAQGARALQAWAAHTNDNGGIGGRRVEAIVMDDGGDAGRARSQMQELVEQHDAVAVVAAMTITETLNSWKGYVTEHEVPVIGGDCGPQWSDSPVLFRQCPSSASAVFGTARIGAQRGESTRFGALFCTESDSCARVENQLFDEGDAERAGLDPRYRARISLTQPDYTAECIQARNAGVELLMVTGDPGTVARVASSCQRQDYDPQFLQISSTVRADTVTKQGLGDVLVGMPVFPFAGLNTPAFEEFAAAWDSYGGDSAPGPSAALGWSSAKVFEAAAEAAGDDITRQSIIDALRGFDGERFDGLTVPLTFGPDGTSDVSCAYAMRGTDGGWDAPDGDSPDCW</sequence>
<evidence type="ECO:0000313" key="6">
    <source>
        <dbReference type="EMBL" id="MBA0125741.1"/>
    </source>
</evidence>
<dbReference type="Gene3D" id="3.40.50.2300">
    <property type="match status" value="2"/>
</dbReference>
<dbReference type="PANTHER" id="PTHR47235:SF1">
    <property type="entry name" value="BLR6548 PROTEIN"/>
    <property type="match status" value="1"/>
</dbReference>
<gene>
    <name evidence="6" type="ORF">H0B56_09335</name>
</gene>
<dbReference type="SUPFAM" id="SSF53822">
    <property type="entry name" value="Periplasmic binding protein-like I"/>
    <property type="match status" value="1"/>
</dbReference>
<dbReference type="EMBL" id="JACCKD010000003">
    <property type="protein sequence ID" value="MBA0125741.1"/>
    <property type="molecule type" value="Genomic_DNA"/>
</dbReference>
<evidence type="ECO:0000256" key="3">
    <source>
        <dbReference type="SAM" id="MobiDB-lite"/>
    </source>
</evidence>
<evidence type="ECO:0000259" key="5">
    <source>
        <dbReference type="Pfam" id="PF13458"/>
    </source>
</evidence>
<organism evidence="6 7">
    <name type="scientific">Haloechinothrix aidingensis</name>
    <dbReference type="NCBI Taxonomy" id="2752311"/>
    <lineage>
        <taxon>Bacteria</taxon>
        <taxon>Bacillati</taxon>
        <taxon>Actinomycetota</taxon>
        <taxon>Actinomycetes</taxon>
        <taxon>Pseudonocardiales</taxon>
        <taxon>Pseudonocardiaceae</taxon>
        <taxon>Haloechinothrix</taxon>
    </lineage>
</organism>
<dbReference type="CDD" id="cd06341">
    <property type="entry name" value="PBP1_ABC_ligand_binding-like"/>
    <property type="match status" value="1"/>
</dbReference>
<feature type="compositionally biased region" description="Basic and acidic residues" evidence="3">
    <location>
        <begin position="55"/>
        <end position="72"/>
    </location>
</feature>
<evidence type="ECO:0000256" key="2">
    <source>
        <dbReference type="ARBA" id="ARBA00022729"/>
    </source>
</evidence>
<dbReference type="Pfam" id="PF13458">
    <property type="entry name" value="Peripla_BP_6"/>
    <property type="match status" value="1"/>
</dbReference>
<evidence type="ECO:0000313" key="7">
    <source>
        <dbReference type="Proteomes" id="UP000582974"/>
    </source>
</evidence>
<keyword evidence="7" id="KW-1185">Reference proteome</keyword>
<dbReference type="InterPro" id="IPR028082">
    <property type="entry name" value="Peripla_BP_I"/>
</dbReference>
<feature type="chain" id="PRO_5032647670" evidence="4">
    <location>
        <begin position="23"/>
        <end position="466"/>
    </location>
</feature>
<reference evidence="6 7" key="1">
    <citation type="submission" date="2020-07" db="EMBL/GenBank/DDBJ databases">
        <title>Genome of Haloechinothrix sp.</title>
        <authorList>
            <person name="Tang S.-K."/>
            <person name="Yang L."/>
            <person name="Zhu W.-Y."/>
        </authorList>
    </citation>
    <scope>NUCLEOTIDE SEQUENCE [LARGE SCALE GENOMIC DNA]</scope>
    <source>
        <strain evidence="6 7">YIM 98757</strain>
    </source>
</reference>
<dbReference type="RefSeq" id="WP_180892588.1">
    <property type="nucleotide sequence ID" value="NZ_JACCKD010000003.1"/>
</dbReference>
<feature type="domain" description="Leucine-binding protein" evidence="5">
    <location>
        <begin position="108"/>
        <end position="453"/>
    </location>
</feature>
<evidence type="ECO:0000256" key="1">
    <source>
        <dbReference type="ARBA" id="ARBA00010062"/>
    </source>
</evidence>
<evidence type="ECO:0000256" key="4">
    <source>
        <dbReference type="SAM" id="SignalP"/>
    </source>
</evidence>
<dbReference type="PROSITE" id="PS51257">
    <property type="entry name" value="PROKAR_LIPOPROTEIN"/>
    <property type="match status" value="1"/>
</dbReference>